<dbReference type="SUPFAM" id="SSF52833">
    <property type="entry name" value="Thioredoxin-like"/>
    <property type="match status" value="1"/>
</dbReference>
<evidence type="ECO:0000256" key="1">
    <source>
        <dbReference type="ARBA" id="ARBA00022729"/>
    </source>
</evidence>
<dbReference type="KEGG" id="fgg:FSB75_12775"/>
<keyword evidence="4" id="KW-1185">Reference proteome</keyword>
<evidence type="ECO:0000313" key="4">
    <source>
        <dbReference type="Proteomes" id="UP000321204"/>
    </source>
</evidence>
<dbReference type="InterPro" id="IPR036249">
    <property type="entry name" value="Thioredoxin-like_sf"/>
</dbReference>
<dbReference type="OrthoDB" id="981626at2"/>
<evidence type="ECO:0000259" key="2">
    <source>
        <dbReference type="PROSITE" id="PS51352"/>
    </source>
</evidence>
<dbReference type="PANTHER" id="PTHR15337:SF11">
    <property type="entry name" value="THIOREDOXIN DOMAIN-CONTAINING PROTEIN"/>
    <property type="match status" value="1"/>
</dbReference>
<accession>A0A5B8UL44</accession>
<name>A0A5B8UL44_9BACT</name>
<dbReference type="Proteomes" id="UP000321204">
    <property type="component" value="Chromosome"/>
</dbReference>
<dbReference type="PROSITE" id="PS51352">
    <property type="entry name" value="THIOREDOXIN_2"/>
    <property type="match status" value="1"/>
</dbReference>
<dbReference type="RefSeq" id="WP_146788064.1">
    <property type="nucleotide sequence ID" value="NZ_BAABIO010000003.1"/>
</dbReference>
<dbReference type="Pfam" id="PF13899">
    <property type="entry name" value="Thioredoxin_7"/>
    <property type="match status" value="1"/>
</dbReference>
<reference evidence="3 4" key="1">
    <citation type="journal article" date="2015" name="Int. J. Syst. Evol. Microbiol.">
        <title>Flavisolibacter ginsenosidimutans sp. nov., with ginsenoside-converting activity isolated from soil used for cultivating ginseng.</title>
        <authorList>
            <person name="Zhao Y."/>
            <person name="Liu Q."/>
            <person name="Kang M.S."/>
            <person name="Jin F."/>
            <person name="Yu H."/>
            <person name="Im W.T."/>
        </authorList>
    </citation>
    <scope>NUCLEOTIDE SEQUENCE [LARGE SCALE GENOMIC DNA]</scope>
    <source>
        <strain evidence="3 4">Gsoil 636</strain>
    </source>
</reference>
<dbReference type="InterPro" id="IPR051099">
    <property type="entry name" value="AGR/TXD"/>
</dbReference>
<sequence>MKFLSVFILSLFLNNPPVWQNDFEKAAQEAKSEHKYVLLSFSGSDWCIPCIRLHKEVFDSKEFTSFAEPHLVLVNADFPRLNKNQLPKEQQKRNNQLADKFDPEGHFPYTVLLNEEGKVVKTWDGYPNANAAEFTTQLKDLMHVQ</sequence>
<dbReference type="EMBL" id="CP042433">
    <property type="protein sequence ID" value="QEC56735.1"/>
    <property type="molecule type" value="Genomic_DNA"/>
</dbReference>
<dbReference type="InterPro" id="IPR013766">
    <property type="entry name" value="Thioredoxin_domain"/>
</dbReference>
<organism evidence="3 4">
    <name type="scientific">Flavisolibacter ginsenosidimutans</name>
    <dbReference type="NCBI Taxonomy" id="661481"/>
    <lineage>
        <taxon>Bacteria</taxon>
        <taxon>Pseudomonadati</taxon>
        <taxon>Bacteroidota</taxon>
        <taxon>Chitinophagia</taxon>
        <taxon>Chitinophagales</taxon>
        <taxon>Chitinophagaceae</taxon>
        <taxon>Flavisolibacter</taxon>
    </lineage>
</organism>
<feature type="domain" description="Thioredoxin" evidence="2">
    <location>
        <begin position="1"/>
        <end position="143"/>
    </location>
</feature>
<dbReference type="AlphaFoldDB" id="A0A5B8UL44"/>
<proteinExistence type="predicted"/>
<dbReference type="Gene3D" id="3.40.30.10">
    <property type="entry name" value="Glutaredoxin"/>
    <property type="match status" value="1"/>
</dbReference>
<dbReference type="PANTHER" id="PTHR15337">
    <property type="entry name" value="ANTERIOR GRADIENT PROTEIN-RELATED"/>
    <property type="match status" value="1"/>
</dbReference>
<keyword evidence="1" id="KW-0732">Signal</keyword>
<evidence type="ECO:0000313" key="3">
    <source>
        <dbReference type="EMBL" id="QEC56735.1"/>
    </source>
</evidence>
<gene>
    <name evidence="3" type="ORF">FSB75_12775</name>
</gene>
<protein>
    <submittedName>
        <fullName evidence="3">Thioredoxin family protein</fullName>
    </submittedName>
</protein>